<evidence type="ECO:0000313" key="2">
    <source>
        <dbReference type="EMBL" id="QGH75908.1"/>
    </source>
</evidence>
<reference evidence="2 3" key="1">
    <citation type="submission" date="2019-09" db="EMBL/GenBank/DDBJ databases">
        <authorList>
            <person name="Lee K."/>
            <person name="Rockefeller M."/>
            <person name="Koga A.P."/>
            <person name="Klyczek K."/>
            <person name="Garlena R.A."/>
            <person name="Russell D.A."/>
            <person name="Pope W.H."/>
            <person name="Jacobs-Sera D."/>
            <person name="Hatfull G.F."/>
        </authorList>
    </citation>
    <scope>NUCLEOTIDE SEQUENCE [LARGE SCALE GENOMIC DNA]</scope>
</reference>
<organism evidence="2 3">
    <name type="scientific">Gordonia phage Axym</name>
    <dbReference type="NCBI Taxonomy" id="2653715"/>
    <lineage>
        <taxon>Viruses</taxon>
        <taxon>Duplodnaviria</taxon>
        <taxon>Heunggongvirae</taxon>
        <taxon>Uroviricota</taxon>
        <taxon>Caudoviricetes</taxon>
        <taxon>Emalynvirus</taxon>
        <taxon>Emalynvirus cozz</taxon>
    </lineage>
</organism>
<dbReference type="Proteomes" id="UP000386927">
    <property type="component" value="Segment"/>
</dbReference>
<accession>A0A5Q2WEW2</accession>
<proteinExistence type="predicted"/>
<protein>
    <submittedName>
        <fullName evidence="2">Uncharacterized protein</fullName>
    </submittedName>
</protein>
<feature type="region of interest" description="Disordered" evidence="1">
    <location>
        <begin position="1"/>
        <end position="21"/>
    </location>
</feature>
<name>A0A5Q2WEW2_9CAUD</name>
<gene>
    <name evidence="2" type="primary">41</name>
    <name evidence="2" type="ORF">SEA_AXYM_41</name>
</gene>
<evidence type="ECO:0000256" key="1">
    <source>
        <dbReference type="SAM" id="MobiDB-lite"/>
    </source>
</evidence>
<dbReference type="EMBL" id="MN444871">
    <property type="protein sequence ID" value="QGH75908.1"/>
    <property type="molecule type" value="Genomic_DNA"/>
</dbReference>
<sequence>MQHVDAANLSNREPSERLSRRKVANGMKLFVVLVPRNTKQHEASLPSGSSLLRPHLRCLLR</sequence>
<evidence type="ECO:0000313" key="3">
    <source>
        <dbReference type="Proteomes" id="UP000386927"/>
    </source>
</evidence>